<protein>
    <submittedName>
        <fullName evidence="2">Uncharacterized protein</fullName>
    </submittedName>
</protein>
<reference evidence="2 3" key="1">
    <citation type="submission" date="2020-01" db="EMBL/GenBank/DDBJ databases">
        <authorList>
            <consortium name="DOE Joint Genome Institute"/>
            <person name="Haridas S."/>
            <person name="Albert R."/>
            <person name="Binder M."/>
            <person name="Bloem J."/>
            <person name="Labutti K."/>
            <person name="Salamov A."/>
            <person name="Andreopoulos B."/>
            <person name="Baker S.E."/>
            <person name="Barry K."/>
            <person name="Bills G."/>
            <person name="Bluhm B.H."/>
            <person name="Cannon C."/>
            <person name="Castanera R."/>
            <person name="Culley D.E."/>
            <person name="Daum C."/>
            <person name="Ezra D."/>
            <person name="Gonzalez J.B."/>
            <person name="Henrissat B."/>
            <person name="Kuo A."/>
            <person name="Liang C."/>
            <person name="Lipzen A."/>
            <person name="Lutzoni F."/>
            <person name="Magnuson J."/>
            <person name="Mondo S."/>
            <person name="Nolan M."/>
            <person name="Ohm R."/>
            <person name="Pangilinan J."/>
            <person name="Park H.-J.H."/>
            <person name="Ramirez L."/>
            <person name="Alfaro M."/>
            <person name="Sun H."/>
            <person name="Tritt A."/>
            <person name="Yoshinaga Y."/>
            <person name="Zwiers L.-H.L."/>
            <person name="Turgeon B.G."/>
            <person name="Goodwin S.B."/>
            <person name="Spatafora J.W."/>
            <person name="Crous P.W."/>
            <person name="Grigoriev I.V."/>
        </authorList>
    </citation>
    <scope>NUCLEOTIDE SEQUENCE [LARGE SCALE GENOMIC DNA]</scope>
    <source>
        <strain evidence="2 3">CBS 611.86</strain>
    </source>
</reference>
<name>A0A7C8IG14_9PLEO</name>
<feature type="signal peptide" evidence="1">
    <location>
        <begin position="1"/>
        <end position="17"/>
    </location>
</feature>
<dbReference type="AlphaFoldDB" id="A0A7C8IG14"/>
<keyword evidence="3" id="KW-1185">Reference proteome</keyword>
<organism evidence="2 3">
    <name type="scientific">Massariosphaeria phaeospora</name>
    <dbReference type="NCBI Taxonomy" id="100035"/>
    <lineage>
        <taxon>Eukaryota</taxon>
        <taxon>Fungi</taxon>
        <taxon>Dikarya</taxon>
        <taxon>Ascomycota</taxon>
        <taxon>Pezizomycotina</taxon>
        <taxon>Dothideomycetes</taxon>
        <taxon>Pleosporomycetidae</taxon>
        <taxon>Pleosporales</taxon>
        <taxon>Pleosporales incertae sedis</taxon>
        <taxon>Massariosphaeria</taxon>
    </lineage>
</organism>
<dbReference type="EMBL" id="JAADJZ010000004">
    <property type="protein sequence ID" value="KAF2875453.1"/>
    <property type="molecule type" value="Genomic_DNA"/>
</dbReference>
<evidence type="ECO:0000256" key="1">
    <source>
        <dbReference type="SAM" id="SignalP"/>
    </source>
</evidence>
<comment type="caution">
    <text evidence="2">The sequence shown here is derived from an EMBL/GenBank/DDBJ whole genome shotgun (WGS) entry which is preliminary data.</text>
</comment>
<sequence>MLRAWTRIALRFRYCMQRLSCWVAGIVAVGGEEAVTKRFADTNSQVNHMPVTFLVYNPPKYVWSLATSTACSARGDGYGQALHINTLPGRHVCSLTRRLFTSLPRHLKRNAHDLQEPAHGRVSIRPVGACLSARVHYSPSPQS</sequence>
<dbReference type="Proteomes" id="UP000481861">
    <property type="component" value="Unassembled WGS sequence"/>
</dbReference>
<evidence type="ECO:0000313" key="2">
    <source>
        <dbReference type="EMBL" id="KAF2875453.1"/>
    </source>
</evidence>
<evidence type="ECO:0000313" key="3">
    <source>
        <dbReference type="Proteomes" id="UP000481861"/>
    </source>
</evidence>
<gene>
    <name evidence="2" type="ORF">BDV95DRAFT_273992</name>
</gene>
<accession>A0A7C8IG14</accession>
<proteinExistence type="predicted"/>
<keyword evidence="1" id="KW-0732">Signal</keyword>
<feature type="chain" id="PRO_5028827617" evidence="1">
    <location>
        <begin position="18"/>
        <end position="143"/>
    </location>
</feature>